<dbReference type="RefSeq" id="WP_182156006.1">
    <property type="nucleotide sequence ID" value="NZ_JACEZU010000011.1"/>
</dbReference>
<dbReference type="AlphaFoldDB" id="A0A7W2FCZ2"/>
<name>A0A7W2FCZ2_9BURK</name>
<dbReference type="Proteomes" id="UP000573499">
    <property type="component" value="Unassembled WGS sequence"/>
</dbReference>
<reference evidence="1 2" key="1">
    <citation type="submission" date="2020-07" db="EMBL/GenBank/DDBJ databases">
        <title>Novel species isolated from subtropical streams in China.</title>
        <authorList>
            <person name="Lu H."/>
        </authorList>
    </citation>
    <scope>NUCLEOTIDE SEQUENCE [LARGE SCALE GENOMIC DNA]</scope>
    <source>
        <strain evidence="1 2">LX47W</strain>
    </source>
</reference>
<dbReference type="EMBL" id="JACEZU010000011">
    <property type="protein sequence ID" value="MBA5689437.1"/>
    <property type="molecule type" value="Genomic_DNA"/>
</dbReference>
<comment type="caution">
    <text evidence="1">The sequence shown here is derived from an EMBL/GenBank/DDBJ whole genome shotgun (WGS) entry which is preliminary data.</text>
</comment>
<evidence type="ECO:0000313" key="1">
    <source>
        <dbReference type="EMBL" id="MBA5689437.1"/>
    </source>
</evidence>
<accession>A0A7W2FCZ2</accession>
<protein>
    <submittedName>
        <fullName evidence="1">Uncharacterized protein</fullName>
    </submittedName>
</protein>
<evidence type="ECO:0000313" key="2">
    <source>
        <dbReference type="Proteomes" id="UP000573499"/>
    </source>
</evidence>
<sequence>MEKDYRLSWVTSALEITLGFFENILRKIENILKTGAGHHEKRPPAQEMDGGRG</sequence>
<keyword evidence="2" id="KW-1185">Reference proteome</keyword>
<proteinExistence type="predicted"/>
<organism evidence="1 2">
    <name type="scientific">Rugamonas apoptosis</name>
    <dbReference type="NCBI Taxonomy" id="2758570"/>
    <lineage>
        <taxon>Bacteria</taxon>
        <taxon>Pseudomonadati</taxon>
        <taxon>Pseudomonadota</taxon>
        <taxon>Betaproteobacteria</taxon>
        <taxon>Burkholderiales</taxon>
        <taxon>Oxalobacteraceae</taxon>
        <taxon>Telluria group</taxon>
        <taxon>Rugamonas</taxon>
    </lineage>
</organism>
<gene>
    <name evidence="1" type="ORF">H3H39_20540</name>
</gene>